<reference evidence="1" key="1">
    <citation type="journal article" date="2015" name="Nature">
        <title>Complex archaea that bridge the gap between prokaryotes and eukaryotes.</title>
        <authorList>
            <person name="Spang A."/>
            <person name="Saw J.H."/>
            <person name="Jorgensen S.L."/>
            <person name="Zaremba-Niedzwiedzka K."/>
            <person name="Martijn J."/>
            <person name="Lind A.E."/>
            <person name="van Eijk R."/>
            <person name="Schleper C."/>
            <person name="Guy L."/>
            <person name="Ettema T.J."/>
        </authorList>
    </citation>
    <scope>NUCLEOTIDE SEQUENCE</scope>
</reference>
<proteinExistence type="predicted"/>
<evidence type="ECO:0000313" key="1">
    <source>
        <dbReference type="EMBL" id="KKN97050.1"/>
    </source>
</evidence>
<dbReference type="AlphaFoldDB" id="A0A0F9UVH7"/>
<comment type="caution">
    <text evidence="1">The sequence shown here is derived from an EMBL/GenBank/DDBJ whole genome shotgun (WGS) entry which is preliminary data.</text>
</comment>
<organism evidence="1">
    <name type="scientific">marine sediment metagenome</name>
    <dbReference type="NCBI Taxonomy" id="412755"/>
    <lineage>
        <taxon>unclassified sequences</taxon>
        <taxon>metagenomes</taxon>
        <taxon>ecological metagenomes</taxon>
    </lineage>
</organism>
<sequence>MPLHDHTEKLRVEVSFPKKGNYSASANIYFHISVVRFFKTLTREQIERIQQRLVTAGKQYFGETALEFEFNVHIDNEHGLRSWNCPGNACGFDPSHNEWEHMIKEDKEWILYLPHNTDRSEQLVFLLAAACWFRELAEAGL</sequence>
<protein>
    <submittedName>
        <fullName evidence="1">Uncharacterized protein</fullName>
    </submittedName>
</protein>
<accession>A0A0F9UVH7</accession>
<dbReference type="EMBL" id="LAZR01000060">
    <property type="protein sequence ID" value="KKN97050.1"/>
    <property type="molecule type" value="Genomic_DNA"/>
</dbReference>
<name>A0A0F9UVH7_9ZZZZ</name>
<gene>
    <name evidence="1" type="ORF">LCGC14_0160070</name>
</gene>